<dbReference type="AlphaFoldDB" id="A0A662Z7V0"/>
<organism evidence="1 2">
    <name type="scientific">Succinivibrio dextrinosolvens</name>
    <dbReference type="NCBI Taxonomy" id="83771"/>
    <lineage>
        <taxon>Bacteria</taxon>
        <taxon>Pseudomonadati</taxon>
        <taxon>Pseudomonadota</taxon>
        <taxon>Gammaproteobacteria</taxon>
        <taxon>Aeromonadales</taxon>
        <taxon>Succinivibrionaceae</taxon>
        <taxon>Succinivibrio</taxon>
    </lineage>
</organism>
<name>A0A662Z7V0_9GAMM</name>
<reference evidence="1 2" key="1">
    <citation type="submission" date="2016-10" db="EMBL/GenBank/DDBJ databases">
        <authorList>
            <person name="Varghese N."/>
            <person name="Submissions S."/>
        </authorList>
    </citation>
    <scope>NUCLEOTIDE SEQUENCE [LARGE SCALE GENOMIC DNA]</scope>
    <source>
        <strain evidence="1 2">22B</strain>
    </source>
</reference>
<dbReference type="OrthoDB" id="9905866at2"/>
<dbReference type="RefSeq" id="WP_074839743.1">
    <property type="nucleotide sequence ID" value="NZ_CP047056.1"/>
</dbReference>
<sequence length="98" mass="11518">MDTKEQRIKKLAGIKSMYDIDLKGRITPEEQKLFDDCINLKISVSEFYEQLNDVIAKKHQKEPFYEDESMVETEMSLSEGEAKRMFGNKRLINKEIIV</sequence>
<protein>
    <submittedName>
        <fullName evidence="1">Uncharacterized protein</fullName>
    </submittedName>
</protein>
<keyword evidence="2" id="KW-1185">Reference proteome</keyword>
<evidence type="ECO:0000313" key="2">
    <source>
        <dbReference type="Proteomes" id="UP000243374"/>
    </source>
</evidence>
<evidence type="ECO:0000313" key="1">
    <source>
        <dbReference type="EMBL" id="SFJ95895.1"/>
    </source>
</evidence>
<dbReference type="EMBL" id="FOSF01000010">
    <property type="protein sequence ID" value="SFJ95895.1"/>
    <property type="molecule type" value="Genomic_DNA"/>
</dbReference>
<accession>A0A662Z7V0</accession>
<proteinExistence type="predicted"/>
<gene>
    <name evidence="1" type="ORF">SAMN04487865_10101</name>
</gene>
<dbReference type="Proteomes" id="UP000243374">
    <property type="component" value="Unassembled WGS sequence"/>
</dbReference>